<dbReference type="AlphaFoldDB" id="A0AAN0RJA5"/>
<sequence>MISMQIEKYNKPAELRLIQACRKGDDTIFSMERPEEGSADNTIRAGLIRALLLGTGDCNPTARGLRIEGAWITGKLDLEGEALLVPLGLIHCTLEEDVLLMDCTLPALDMLGTHLAKLNAFRLHCKGPLYLRDGFQATGLVDLSGAEIGGQLACAGGKFLAEDMALNCTGISVGADVFLSGGFAAQGEVNLGGAKIDGQLACTGGKFLAERMALNCNAITVGADVFLRTGFEVKGKVSLVGAKIDGQLSCNGGKFLAERKALNCNAITVGADVFLSGGFEARGWIDLNGAVIARNLWISGATLTKGLVAQGMRVRAGFFWRNVKGDGITVDLRDAHVGTLYDSPGSWQSVKKLRLSSFRYDRIESDIDVQERLDWLAKHDATARRFSPQPYVQLANVLRRQGFAGDAARVLVRREDKQRLQEYLDGQAAHKRSRDHLNGDLRPAAASVWADGKYVLNVLKYLAGCLFGLMFGYGHQPSRVLFWIAVILAITICFAQQIHIHGQFAPTSSVVLTSQDWLDSFPTEPLHPDSPLWRAQMDAWAQTTSGRDYTSFSAFLYALDLFIPLDALGQEKNWAPSAERGWWGEWGHRLRWLVQMAGWVITAIGAAVVTGLIGRRD</sequence>
<accession>A0AAN0RJA5</accession>
<name>A0AAN0RJA5_9RHOB</name>
<evidence type="ECO:0008006" key="4">
    <source>
        <dbReference type="Google" id="ProtNLM"/>
    </source>
</evidence>
<keyword evidence="1" id="KW-0472">Membrane</keyword>
<proteinExistence type="predicted"/>
<reference evidence="2 3" key="1">
    <citation type="journal article" date="2014" name="ISME J.">
        <title>Adaptation of an abundant Roseobacter RCA organism to pelagic systems revealed by genomic and transcriptomic analyses.</title>
        <authorList>
            <person name="Voget S."/>
            <person name="Wemheuer B."/>
            <person name="Brinkhoff T."/>
            <person name="Vollmers J."/>
            <person name="Dietrich S."/>
            <person name="Giebel H.A."/>
            <person name="Beardsley C."/>
            <person name="Sardemann C."/>
            <person name="Bakenhus I."/>
            <person name="Billerbeck S."/>
            <person name="Daniel R."/>
            <person name="Simon M."/>
        </authorList>
    </citation>
    <scope>NUCLEOTIDE SEQUENCE [LARGE SCALE GENOMIC DNA]</scope>
    <source>
        <strain evidence="2 3">RCA23</strain>
    </source>
</reference>
<dbReference type="Proteomes" id="UP000028680">
    <property type="component" value="Chromosome"/>
</dbReference>
<feature type="transmembrane region" description="Helical" evidence="1">
    <location>
        <begin position="592"/>
        <end position="613"/>
    </location>
</feature>
<gene>
    <name evidence="2" type="ORF">RCA23_c17720</name>
</gene>
<evidence type="ECO:0000256" key="1">
    <source>
        <dbReference type="SAM" id="Phobius"/>
    </source>
</evidence>
<protein>
    <recommendedName>
        <fullName evidence="4">Membrane-associated oxidoreductase</fullName>
    </recommendedName>
</protein>
<dbReference type="KEGG" id="ptp:RCA23_c17720"/>
<feature type="transmembrane region" description="Helical" evidence="1">
    <location>
        <begin position="480"/>
        <end position="500"/>
    </location>
</feature>
<feature type="transmembrane region" description="Helical" evidence="1">
    <location>
        <begin position="454"/>
        <end position="473"/>
    </location>
</feature>
<dbReference type="EMBL" id="CP003984">
    <property type="protein sequence ID" value="AII87306.1"/>
    <property type="molecule type" value="Genomic_DNA"/>
</dbReference>
<keyword evidence="1" id="KW-1133">Transmembrane helix</keyword>
<organism evidence="2 3">
    <name type="scientific">Planktomarina temperata RCA23</name>
    <dbReference type="NCBI Taxonomy" id="666509"/>
    <lineage>
        <taxon>Bacteria</taxon>
        <taxon>Pseudomonadati</taxon>
        <taxon>Pseudomonadota</taxon>
        <taxon>Alphaproteobacteria</taxon>
        <taxon>Rhodobacterales</taxon>
        <taxon>Paracoccaceae</taxon>
        <taxon>Planktomarina</taxon>
    </lineage>
</organism>
<evidence type="ECO:0000313" key="2">
    <source>
        <dbReference type="EMBL" id="AII87306.1"/>
    </source>
</evidence>
<keyword evidence="3" id="KW-1185">Reference proteome</keyword>
<keyword evidence="1" id="KW-0812">Transmembrane</keyword>
<evidence type="ECO:0000313" key="3">
    <source>
        <dbReference type="Proteomes" id="UP000028680"/>
    </source>
</evidence>